<dbReference type="PROSITE" id="PS50862">
    <property type="entry name" value="AA_TRNA_LIGASE_II"/>
    <property type="match status" value="1"/>
</dbReference>
<evidence type="ECO:0000256" key="3">
    <source>
        <dbReference type="ARBA" id="ARBA00022840"/>
    </source>
</evidence>
<evidence type="ECO:0000256" key="1">
    <source>
        <dbReference type="ARBA" id="ARBA00022598"/>
    </source>
</evidence>
<evidence type="ECO:0000313" key="8">
    <source>
        <dbReference type="EMBL" id="GLK11189.1"/>
    </source>
</evidence>
<comment type="caution">
    <text evidence="8">The sequence shown here is derived from an EMBL/GenBank/DDBJ whole genome shotgun (WGS) entry which is preliminary data.</text>
</comment>
<dbReference type="InterPro" id="IPR041616">
    <property type="entry name" value="PheRS_beta_core"/>
</dbReference>
<dbReference type="SUPFAM" id="SSF55681">
    <property type="entry name" value="Class II aaRS and biotin synthetases"/>
    <property type="match status" value="2"/>
</dbReference>
<keyword evidence="9" id="KW-1185">Reference proteome</keyword>
<evidence type="ECO:0000256" key="6">
    <source>
        <dbReference type="SAM" id="MobiDB-lite"/>
    </source>
</evidence>
<dbReference type="Pfam" id="PF17759">
    <property type="entry name" value="tRNA_synthFbeta"/>
    <property type="match status" value="1"/>
</dbReference>
<keyword evidence="2" id="KW-0547">Nucleotide-binding</keyword>
<dbReference type="AlphaFoldDB" id="A0A9W6I4R2"/>
<dbReference type="GO" id="GO:0004826">
    <property type="term" value="F:phenylalanine-tRNA ligase activity"/>
    <property type="evidence" value="ECO:0007669"/>
    <property type="project" value="InterPro"/>
</dbReference>
<gene>
    <name evidence="8" type="ORF">GCM10017600_45950</name>
</gene>
<feature type="compositionally biased region" description="Basic and acidic residues" evidence="6">
    <location>
        <begin position="9"/>
        <end position="26"/>
    </location>
</feature>
<keyword evidence="3" id="KW-0067">ATP-binding</keyword>
<dbReference type="RefSeq" id="WP_271219577.1">
    <property type="nucleotide sequence ID" value="NZ_BAAAVD010000014.1"/>
</dbReference>
<accession>A0A9W6I4R2</accession>
<evidence type="ECO:0000259" key="7">
    <source>
        <dbReference type="PROSITE" id="PS50862"/>
    </source>
</evidence>
<dbReference type="InterPro" id="IPR002319">
    <property type="entry name" value="Phenylalanyl-tRNA_Synthase"/>
</dbReference>
<proteinExistence type="predicted"/>
<dbReference type="GO" id="GO:0009328">
    <property type="term" value="C:phenylalanine-tRNA ligase complex"/>
    <property type="evidence" value="ECO:0007669"/>
    <property type="project" value="TreeGrafter"/>
</dbReference>
<evidence type="ECO:0000256" key="2">
    <source>
        <dbReference type="ARBA" id="ARBA00022741"/>
    </source>
</evidence>
<keyword evidence="5" id="KW-0030">Aminoacyl-tRNA synthetase</keyword>
<dbReference type="CDD" id="cd00496">
    <property type="entry name" value="PheRS_alpha_core"/>
    <property type="match status" value="1"/>
</dbReference>
<dbReference type="InterPro" id="IPR045060">
    <property type="entry name" value="Phe-tRNA-ligase_IIc_bsu"/>
</dbReference>
<keyword evidence="1" id="KW-0436">Ligase</keyword>
<protein>
    <recommendedName>
        <fullName evidence="7">Aminoacyl-transfer RNA synthetases class-II family profile domain-containing protein</fullName>
    </recommendedName>
</protein>
<feature type="domain" description="Aminoacyl-transfer RNA synthetases class-II family profile" evidence="7">
    <location>
        <begin position="41"/>
        <end position="278"/>
    </location>
</feature>
<evidence type="ECO:0000256" key="4">
    <source>
        <dbReference type="ARBA" id="ARBA00022917"/>
    </source>
</evidence>
<dbReference type="InterPro" id="IPR006195">
    <property type="entry name" value="aa-tRNA-synth_II"/>
</dbReference>
<sequence length="512" mass="55039">MVTRPRRGRGGDRAPHDSSDQPDERHGARHPVVVMAEWMADVFVDLGYRISEGPEVEAEWFNFDALNMDDGHFARAPDRTFFVADPSGRGFGSGLVLRAHTSPVQVREMLGSSPPIRMVSTGRVFRPDPVDATHSPVFNQLEGLAVDQDLTMADLRSTLDYFAARVFGPGTVTRLRPHWFAYTDPSAEVDVACVVCRGGGRGPAGRCRTCGGEGWIEWGGCGMVHPKVLATCGIDPGRHTAFAFGMGIERTLMLRHGLADMREIVDGGVRFTLGTAEPPVSSRAWPGLGLTRSQGVRRLVGRALARAGFVETPTFPFVGATVWDAFGLASDDPRRDALTLVNPISLGEPALRTTLLPGLLAALRRDAEHGRPRAGLFEQGTAFTSPPRACRPPCLPADRRPTDEQLRALRALVPAQPQHLAAVLDGESGWDEVVAAARAAADAVGADLTTRGARRPPWLPGRCVELLAGSTVLGHAGELCPETVSALGLPRGTSAMEMDLTTLEHLMEGEEP</sequence>
<feature type="region of interest" description="Disordered" evidence="6">
    <location>
        <begin position="1"/>
        <end position="27"/>
    </location>
</feature>
<reference evidence="8" key="2">
    <citation type="submission" date="2023-01" db="EMBL/GenBank/DDBJ databases">
        <authorList>
            <person name="Sun Q."/>
            <person name="Evtushenko L."/>
        </authorList>
    </citation>
    <scope>NUCLEOTIDE SEQUENCE</scope>
    <source>
        <strain evidence="8">VKM Ac-2007</strain>
    </source>
</reference>
<name>A0A9W6I4R2_9ACTN</name>
<keyword evidence="4" id="KW-0648">Protein biosynthesis</keyword>
<evidence type="ECO:0000256" key="5">
    <source>
        <dbReference type="ARBA" id="ARBA00023146"/>
    </source>
</evidence>
<dbReference type="Proteomes" id="UP001143474">
    <property type="component" value="Unassembled WGS sequence"/>
</dbReference>
<dbReference type="GO" id="GO:0005524">
    <property type="term" value="F:ATP binding"/>
    <property type="evidence" value="ECO:0007669"/>
    <property type="project" value="UniProtKB-KW"/>
</dbReference>
<dbReference type="Pfam" id="PF01409">
    <property type="entry name" value="tRNA-synt_2d"/>
    <property type="match status" value="1"/>
</dbReference>
<dbReference type="GO" id="GO:0006432">
    <property type="term" value="P:phenylalanyl-tRNA aminoacylation"/>
    <property type="evidence" value="ECO:0007669"/>
    <property type="project" value="InterPro"/>
</dbReference>
<evidence type="ECO:0000313" key="9">
    <source>
        <dbReference type="Proteomes" id="UP001143474"/>
    </source>
</evidence>
<dbReference type="PANTHER" id="PTHR10947:SF0">
    <property type="entry name" value="PHENYLALANINE--TRNA LIGASE BETA SUBUNIT"/>
    <property type="match status" value="1"/>
</dbReference>
<dbReference type="EMBL" id="BSEV01000010">
    <property type="protein sequence ID" value="GLK11189.1"/>
    <property type="molecule type" value="Genomic_DNA"/>
</dbReference>
<dbReference type="GO" id="GO:0000049">
    <property type="term" value="F:tRNA binding"/>
    <property type="evidence" value="ECO:0007669"/>
    <property type="project" value="InterPro"/>
</dbReference>
<reference evidence="8" key="1">
    <citation type="journal article" date="2014" name="Int. J. Syst. Evol. Microbiol.">
        <title>Complete genome sequence of Corynebacterium casei LMG S-19264T (=DSM 44701T), isolated from a smear-ripened cheese.</title>
        <authorList>
            <consortium name="US DOE Joint Genome Institute (JGI-PGF)"/>
            <person name="Walter F."/>
            <person name="Albersmeier A."/>
            <person name="Kalinowski J."/>
            <person name="Ruckert C."/>
        </authorList>
    </citation>
    <scope>NUCLEOTIDE SEQUENCE</scope>
    <source>
        <strain evidence="8">VKM Ac-2007</strain>
    </source>
</reference>
<organism evidence="8 9">
    <name type="scientific">Streptosporangium carneum</name>
    <dbReference type="NCBI Taxonomy" id="47481"/>
    <lineage>
        <taxon>Bacteria</taxon>
        <taxon>Bacillati</taxon>
        <taxon>Actinomycetota</taxon>
        <taxon>Actinomycetes</taxon>
        <taxon>Streptosporangiales</taxon>
        <taxon>Streptosporangiaceae</taxon>
        <taxon>Streptosporangium</taxon>
    </lineage>
</organism>
<dbReference type="PANTHER" id="PTHR10947">
    <property type="entry name" value="PHENYLALANYL-TRNA SYNTHETASE BETA CHAIN AND LEUCINE-RICH REPEAT-CONTAINING PROTEIN 47"/>
    <property type="match status" value="1"/>
</dbReference>
<dbReference type="Gene3D" id="3.30.930.10">
    <property type="entry name" value="Bira Bifunctional Protein, Domain 2"/>
    <property type="match status" value="2"/>
</dbReference>
<dbReference type="InterPro" id="IPR045864">
    <property type="entry name" value="aa-tRNA-synth_II/BPL/LPL"/>
</dbReference>